<feature type="compositionally biased region" description="Polar residues" evidence="5">
    <location>
        <begin position="199"/>
        <end position="223"/>
    </location>
</feature>
<feature type="domain" description="RFX-type winged-helix" evidence="7">
    <location>
        <begin position="627"/>
        <end position="703"/>
    </location>
</feature>
<sequence>MAPAGRSKEPSIERTTEYEDFIQSLAEYHEKRGTILEREPRVGNRHVDLLRLYKEVVERGGYDVVSAEKLAWRSLGHHFNLGTSNLPALAFNLKTAYYKNLAAYEITQVHKKEPPPKEILEEVTARGAALLTRTVENFKPPGNREQGQLANGEDSDHSGDEGQGTPTRDKGGSEEPGSIGRITRGLRQAPPQRVLFQPDLSSSRQTRNASLNMNSPHSASQYLGGNINSSSNPTSMSFTVANYEPRPQMPLTLRPVITPGNNPELFKQKQRALRDAAALRGSRTVPAHKGMMLPGTGFEGPNIYVRTLLALRSGIAEEEDYALHHLVKISHERGEKYRFEAFPGLAEGLVEKVLGISSLFYDVKWEVSYREDGFIREKHTLDGINGTSDILAKLTSLKPLDLGDDMETEEFSHRLSKINEAGLVLRNMAMLEENAEHLSHLHAVRDFINIALNLPFRPSVVELQHYALDIAEQITKYLSLEPEDPLYRSLLTQLRSSDRGIILTTLRAISRISMNLEENNRLKGVPMSVIRRISDWTLIDDEELVNACLDFLYQYTAVEDNVQAMLTEVNVEGLINQLVRLLLHGATEKETKVLVKKPVKGRSAKEIPNLPLDLLEQLLKYEEPERSAYWLRACFEEDPDEDITQIALWQAYQGRFSEFSSRGALLPAAEFIKNVSTTFAGATAQVLAGPAPKFIIKGIRPRHIPMDPRGRVYQRCLWRKEWGKKESECGEFLLKGKNMWDHIIQDHLRIPQREDGKWDFTNQSNRRYTCNWGVCTRFAPHGTDSLHRVGMHIKTHMPETKKAHIKAKHSLSLSADGPHDAQYRNQIFFNTAVDENGDAAGLPLTAALVLRNLARNLGKGDGGPSVGIGSESEKERGAWMRRLFAPVEPQL</sequence>
<dbReference type="GO" id="GO:0016586">
    <property type="term" value="C:RSC-type complex"/>
    <property type="evidence" value="ECO:0007669"/>
    <property type="project" value="TreeGrafter"/>
</dbReference>
<dbReference type="SMART" id="SM01014">
    <property type="entry name" value="ARID"/>
    <property type="match status" value="1"/>
</dbReference>
<evidence type="ECO:0000313" key="8">
    <source>
        <dbReference type="EMBL" id="KAH0559309.1"/>
    </source>
</evidence>
<evidence type="ECO:0000256" key="4">
    <source>
        <dbReference type="ARBA" id="ARBA00023242"/>
    </source>
</evidence>
<dbReference type="SUPFAM" id="SSF48371">
    <property type="entry name" value="ARM repeat"/>
    <property type="match status" value="1"/>
</dbReference>
<feature type="domain" description="ARID" evidence="6">
    <location>
        <begin position="15"/>
        <end position="109"/>
    </location>
</feature>
<feature type="non-terminal residue" evidence="8">
    <location>
        <position position="1"/>
    </location>
</feature>
<dbReference type="InterPro" id="IPR036431">
    <property type="entry name" value="ARID_dom_sf"/>
</dbReference>
<keyword evidence="9" id="KW-1185">Reference proteome</keyword>
<dbReference type="PROSITE" id="PS51526">
    <property type="entry name" value="RFX_DBD"/>
    <property type="match status" value="1"/>
</dbReference>
<keyword evidence="4" id="KW-0539">Nucleus</keyword>
<name>A0A9P8LBJ4_9PEZI</name>
<evidence type="ECO:0000256" key="3">
    <source>
        <dbReference type="ARBA" id="ARBA00023163"/>
    </source>
</evidence>
<keyword evidence="1" id="KW-0156">Chromatin regulator</keyword>
<evidence type="ECO:0000259" key="6">
    <source>
        <dbReference type="PROSITE" id="PS51011"/>
    </source>
</evidence>
<dbReference type="Proteomes" id="UP000750711">
    <property type="component" value="Unassembled WGS sequence"/>
</dbReference>
<dbReference type="InterPro" id="IPR003150">
    <property type="entry name" value="DNA-bd_RFX"/>
</dbReference>
<dbReference type="Gene3D" id="1.10.150.60">
    <property type="entry name" value="ARID DNA-binding domain"/>
    <property type="match status" value="1"/>
</dbReference>
<accession>A0A9P8LBJ4</accession>
<reference evidence="8" key="1">
    <citation type="submission" date="2021-03" db="EMBL/GenBank/DDBJ databases">
        <title>Comparative genomics and phylogenomic investigation of the class Geoglossomycetes provide insights into ecological specialization and systematics.</title>
        <authorList>
            <person name="Melie T."/>
            <person name="Pirro S."/>
            <person name="Miller A.N."/>
            <person name="Quandt A."/>
        </authorList>
    </citation>
    <scope>NUCLEOTIDE SEQUENCE</scope>
    <source>
        <strain evidence="8">CAQ_001_2017</strain>
    </source>
</reference>
<dbReference type="CDD" id="cd16100">
    <property type="entry name" value="ARID"/>
    <property type="match status" value="1"/>
</dbReference>
<keyword evidence="2" id="KW-0805">Transcription regulation</keyword>
<dbReference type="GO" id="GO:0006325">
    <property type="term" value="P:chromatin organization"/>
    <property type="evidence" value="ECO:0007669"/>
    <property type="project" value="UniProtKB-KW"/>
</dbReference>
<comment type="caution">
    <text evidence="8">The sequence shown here is derived from an EMBL/GenBank/DDBJ whole genome shotgun (WGS) entry which is preliminary data.</text>
</comment>
<dbReference type="GO" id="GO:0003677">
    <property type="term" value="F:DNA binding"/>
    <property type="evidence" value="ECO:0007669"/>
    <property type="project" value="InterPro"/>
</dbReference>
<keyword evidence="3" id="KW-0804">Transcription</keyword>
<dbReference type="Gene3D" id="1.25.10.10">
    <property type="entry name" value="Leucine-rich Repeat Variant"/>
    <property type="match status" value="1"/>
</dbReference>
<evidence type="ECO:0000256" key="5">
    <source>
        <dbReference type="SAM" id="MobiDB-lite"/>
    </source>
</evidence>
<dbReference type="SUPFAM" id="SSF46774">
    <property type="entry name" value="ARID-like"/>
    <property type="match status" value="1"/>
</dbReference>
<protein>
    <recommendedName>
        <fullName evidence="10">RSC complex subunit Rsc9</fullName>
    </recommendedName>
</protein>
<dbReference type="PANTHER" id="PTHR22970">
    <property type="entry name" value="AT-RICH INTERACTIVE DOMAIN-CONTAINING PROTEIN 2"/>
    <property type="match status" value="1"/>
</dbReference>
<dbReference type="InterPro" id="IPR052406">
    <property type="entry name" value="Chromatin_Remodeling_Comp"/>
</dbReference>
<feature type="region of interest" description="Disordered" evidence="5">
    <location>
        <begin position="133"/>
        <end position="223"/>
    </location>
</feature>
<organism evidence="8 9">
    <name type="scientific">Trichoglossum hirsutum</name>
    <dbReference type="NCBI Taxonomy" id="265104"/>
    <lineage>
        <taxon>Eukaryota</taxon>
        <taxon>Fungi</taxon>
        <taxon>Dikarya</taxon>
        <taxon>Ascomycota</taxon>
        <taxon>Pezizomycotina</taxon>
        <taxon>Geoglossomycetes</taxon>
        <taxon>Geoglossales</taxon>
        <taxon>Geoglossaceae</taxon>
        <taxon>Trichoglossum</taxon>
    </lineage>
</organism>
<evidence type="ECO:0000259" key="7">
    <source>
        <dbReference type="PROSITE" id="PS51526"/>
    </source>
</evidence>
<evidence type="ECO:0008006" key="10">
    <source>
        <dbReference type="Google" id="ProtNLM"/>
    </source>
</evidence>
<dbReference type="EMBL" id="JAGHQM010000630">
    <property type="protein sequence ID" value="KAH0559309.1"/>
    <property type="molecule type" value="Genomic_DNA"/>
</dbReference>
<evidence type="ECO:0000313" key="9">
    <source>
        <dbReference type="Proteomes" id="UP000750711"/>
    </source>
</evidence>
<evidence type="ECO:0000256" key="2">
    <source>
        <dbReference type="ARBA" id="ARBA00023015"/>
    </source>
</evidence>
<dbReference type="SMART" id="SM00501">
    <property type="entry name" value="BRIGHT"/>
    <property type="match status" value="1"/>
</dbReference>
<gene>
    <name evidence="8" type="ORF">GP486_004172</name>
</gene>
<dbReference type="InterPro" id="IPR001606">
    <property type="entry name" value="ARID_dom"/>
</dbReference>
<dbReference type="PROSITE" id="PS51011">
    <property type="entry name" value="ARID"/>
    <property type="match status" value="1"/>
</dbReference>
<dbReference type="InterPro" id="IPR016024">
    <property type="entry name" value="ARM-type_fold"/>
</dbReference>
<dbReference type="InterPro" id="IPR011989">
    <property type="entry name" value="ARM-like"/>
</dbReference>
<dbReference type="AlphaFoldDB" id="A0A9P8LBJ4"/>
<dbReference type="Pfam" id="PF01388">
    <property type="entry name" value="ARID"/>
    <property type="match status" value="1"/>
</dbReference>
<proteinExistence type="predicted"/>
<dbReference type="GO" id="GO:0006355">
    <property type="term" value="P:regulation of DNA-templated transcription"/>
    <property type="evidence" value="ECO:0007669"/>
    <property type="project" value="InterPro"/>
</dbReference>
<dbReference type="FunFam" id="1.10.150.60:FF:000021">
    <property type="entry name" value="Chromatin structure-remodeling complex subunit rsc9"/>
    <property type="match status" value="1"/>
</dbReference>
<evidence type="ECO:0000256" key="1">
    <source>
        <dbReference type="ARBA" id="ARBA00022853"/>
    </source>
</evidence>
<dbReference type="PANTHER" id="PTHR22970:SF14">
    <property type="entry name" value="AT-RICH INTERACTIVE DOMAIN-CONTAINING PROTEIN 2"/>
    <property type="match status" value="1"/>
</dbReference>